<name>A0A2I0KY72_PUNGR</name>
<comment type="caution">
    <text evidence="2">The sequence shown here is derived from an EMBL/GenBank/DDBJ whole genome shotgun (WGS) entry which is preliminary data.</text>
</comment>
<organism evidence="2 3">
    <name type="scientific">Punica granatum</name>
    <name type="common">Pomegranate</name>
    <dbReference type="NCBI Taxonomy" id="22663"/>
    <lineage>
        <taxon>Eukaryota</taxon>
        <taxon>Viridiplantae</taxon>
        <taxon>Streptophyta</taxon>
        <taxon>Embryophyta</taxon>
        <taxon>Tracheophyta</taxon>
        <taxon>Spermatophyta</taxon>
        <taxon>Magnoliopsida</taxon>
        <taxon>eudicotyledons</taxon>
        <taxon>Gunneridae</taxon>
        <taxon>Pentapetalae</taxon>
        <taxon>rosids</taxon>
        <taxon>malvids</taxon>
        <taxon>Myrtales</taxon>
        <taxon>Lythraceae</taxon>
        <taxon>Punica</taxon>
    </lineage>
</organism>
<dbReference type="Proteomes" id="UP000233551">
    <property type="component" value="Unassembled WGS sequence"/>
</dbReference>
<reference evidence="2 3" key="1">
    <citation type="submission" date="2017-11" db="EMBL/GenBank/DDBJ databases">
        <title>De-novo sequencing of pomegranate (Punica granatum L.) genome.</title>
        <authorList>
            <person name="Akparov Z."/>
            <person name="Amiraslanov A."/>
            <person name="Hajiyeva S."/>
            <person name="Abbasov M."/>
            <person name="Kaur K."/>
            <person name="Hamwieh A."/>
            <person name="Solovyev V."/>
            <person name="Salamov A."/>
            <person name="Braich B."/>
            <person name="Kosarev P."/>
            <person name="Mahmoud A."/>
            <person name="Hajiyev E."/>
            <person name="Babayeva S."/>
            <person name="Izzatullayeva V."/>
            <person name="Mammadov A."/>
            <person name="Mammadov A."/>
            <person name="Sharifova S."/>
            <person name="Ojaghi J."/>
            <person name="Eynullazada K."/>
            <person name="Bayramov B."/>
            <person name="Abdulazimova A."/>
            <person name="Shahmuradov I."/>
        </authorList>
    </citation>
    <scope>NUCLEOTIDE SEQUENCE [LARGE SCALE GENOMIC DNA]</scope>
    <source>
        <strain evidence="3">cv. AG2017</strain>
        <tissue evidence="2">Leaf</tissue>
    </source>
</reference>
<proteinExistence type="predicted"/>
<keyword evidence="3" id="KW-1185">Reference proteome</keyword>
<evidence type="ECO:0000256" key="1">
    <source>
        <dbReference type="SAM" id="MobiDB-lite"/>
    </source>
</evidence>
<gene>
    <name evidence="2" type="ORF">CRG98_006198</name>
</gene>
<dbReference type="EMBL" id="PGOL01000276">
    <property type="protein sequence ID" value="PKI73428.1"/>
    <property type="molecule type" value="Genomic_DNA"/>
</dbReference>
<evidence type="ECO:0000313" key="3">
    <source>
        <dbReference type="Proteomes" id="UP000233551"/>
    </source>
</evidence>
<accession>A0A2I0KY72</accession>
<dbReference type="AlphaFoldDB" id="A0A2I0KY72"/>
<protein>
    <submittedName>
        <fullName evidence="2">Uncharacterized protein</fullName>
    </submittedName>
</protein>
<sequence>MSRPEILKEFPYISSLSIVIHIVRTRMWTLVGARIAHFWIERLGSVHLPVGTRDGHSHAINVKSPNSSKSRVIYLVSGYEERVGEVFESQVTRLNAWKDARVQRMHIRVCTDVGCAGRHPGRARGRRQASGQASMRPGVRVGRAGWRATDARLALFTRE</sequence>
<evidence type="ECO:0000313" key="2">
    <source>
        <dbReference type="EMBL" id="PKI73428.1"/>
    </source>
</evidence>
<feature type="region of interest" description="Disordered" evidence="1">
    <location>
        <begin position="119"/>
        <end position="138"/>
    </location>
</feature>